<name>A0AAV2EE47_9ROSI</name>
<dbReference type="EMBL" id="OZ034817">
    <property type="protein sequence ID" value="CAL1383972.1"/>
    <property type="molecule type" value="Genomic_DNA"/>
</dbReference>
<sequence length="172" mass="18957">MSGIDPDLSSSARQLDGSPGTLCYCSLDDMTQSLHAQGEEIWGQRTSLAETSRGDKALRQAPVPLYSHARRSNALHFQIDKARGDTNGHECLLHESPTYSIISFGEVNIQDHPALLPLFSSHGVNNFLQNENIVSNMPARDKARLGLIHNSGHESFHPLRQALRYDLVSNVA</sequence>
<reference evidence="1 2" key="1">
    <citation type="submission" date="2024-04" db="EMBL/GenBank/DDBJ databases">
        <authorList>
            <person name="Fracassetti M."/>
        </authorList>
    </citation>
    <scope>NUCLEOTIDE SEQUENCE [LARGE SCALE GENOMIC DNA]</scope>
</reference>
<accession>A0AAV2EE47</accession>
<proteinExistence type="predicted"/>
<dbReference type="AlphaFoldDB" id="A0AAV2EE47"/>
<keyword evidence="2" id="KW-1185">Reference proteome</keyword>
<dbReference type="Proteomes" id="UP001497516">
    <property type="component" value="Chromosome 4"/>
</dbReference>
<organism evidence="1 2">
    <name type="scientific">Linum trigynum</name>
    <dbReference type="NCBI Taxonomy" id="586398"/>
    <lineage>
        <taxon>Eukaryota</taxon>
        <taxon>Viridiplantae</taxon>
        <taxon>Streptophyta</taxon>
        <taxon>Embryophyta</taxon>
        <taxon>Tracheophyta</taxon>
        <taxon>Spermatophyta</taxon>
        <taxon>Magnoliopsida</taxon>
        <taxon>eudicotyledons</taxon>
        <taxon>Gunneridae</taxon>
        <taxon>Pentapetalae</taxon>
        <taxon>rosids</taxon>
        <taxon>fabids</taxon>
        <taxon>Malpighiales</taxon>
        <taxon>Linaceae</taxon>
        <taxon>Linum</taxon>
    </lineage>
</organism>
<evidence type="ECO:0000313" key="1">
    <source>
        <dbReference type="EMBL" id="CAL1383972.1"/>
    </source>
</evidence>
<evidence type="ECO:0000313" key="2">
    <source>
        <dbReference type="Proteomes" id="UP001497516"/>
    </source>
</evidence>
<gene>
    <name evidence="1" type="ORF">LTRI10_LOCUS25210</name>
</gene>
<protein>
    <submittedName>
        <fullName evidence="1">Uncharacterized protein</fullName>
    </submittedName>
</protein>